<feature type="domain" description="FecR protein" evidence="1">
    <location>
        <begin position="173"/>
        <end position="268"/>
    </location>
</feature>
<gene>
    <name evidence="3" type="ORF">JN11_04888</name>
</gene>
<dbReference type="InterPro" id="IPR006860">
    <property type="entry name" value="FecR"/>
</dbReference>
<dbReference type="Pfam" id="PF16344">
    <property type="entry name" value="FecR_C"/>
    <property type="match status" value="1"/>
</dbReference>
<dbReference type="OrthoDB" id="1099963at2"/>
<dbReference type="EMBL" id="VLLI01000023">
    <property type="protein sequence ID" value="TWI93923.1"/>
    <property type="molecule type" value="Genomic_DNA"/>
</dbReference>
<dbReference type="GO" id="GO:0016989">
    <property type="term" value="F:sigma factor antagonist activity"/>
    <property type="evidence" value="ECO:0007669"/>
    <property type="project" value="TreeGrafter"/>
</dbReference>
<dbReference type="RefSeq" id="WP_144916809.1">
    <property type="nucleotide sequence ID" value="NZ_VLLI01000023.1"/>
</dbReference>
<comment type="caution">
    <text evidence="3">The sequence shown here is derived from an EMBL/GenBank/DDBJ whole genome shotgun (WGS) entry which is preliminary data.</text>
</comment>
<evidence type="ECO:0000259" key="2">
    <source>
        <dbReference type="Pfam" id="PF16344"/>
    </source>
</evidence>
<dbReference type="PANTHER" id="PTHR30273:SF2">
    <property type="entry name" value="PROTEIN FECR"/>
    <property type="match status" value="1"/>
</dbReference>
<dbReference type="Gene3D" id="2.60.120.1440">
    <property type="match status" value="1"/>
</dbReference>
<feature type="domain" description="Protein FecR C-terminal" evidence="2">
    <location>
        <begin position="308"/>
        <end position="375"/>
    </location>
</feature>
<protein>
    <submittedName>
        <fullName evidence="3">FecR family protein</fullName>
    </submittedName>
</protein>
<organism evidence="3 4">
    <name type="scientific">Mucilaginibacter frigoritolerans</name>
    <dbReference type="NCBI Taxonomy" id="652788"/>
    <lineage>
        <taxon>Bacteria</taxon>
        <taxon>Pseudomonadati</taxon>
        <taxon>Bacteroidota</taxon>
        <taxon>Sphingobacteriia</taxon>
        <taxon>Sphingobacteriales</taxon>
        <taxon>Sphingobacteriaceae</taxon>
        <taxon>Mucilaginibacter</taxon>
    </lineage>
</organism>
<dbReference type="PANTHER" id="PTHR30273">
    <property type="entry name" value="PERIPLASMIC SIGNAL SENSOR AND SIGMA FACTOR ACTIVATOR FECR-RELATED"/>
    <property type="match status" value="1"/>
</dbReference>
<reference evidence="3 4" key="1">
    <citation type="submission" date="2019-07" db="EMBL/GenBank/DDBJ databases">
        <title>Genomic Encyclopedia of Archaeal and Bacterial Type Strains, Phase II (KMG-II): from individual species to whole genera.</title>
        <authorList>
            <person name="Goeker M."/>
        </authorList>
    </citation>
    <scope>NUCLEOTIDE SEQUENCE [LARGE SCALE GENOMIC DNA]</scope>
    <source>
        <strain evidence="3 4">ATCC BAA-1854</strain>
    </source>
</reference>
<dbReference type="InterPro" id="IPR012373">
    <property type="entry name" value="Ferrdict_sens_TM"/>
</dbReference>
<dbReference type="PIRSF" id="PIRSF018266">
    <property type="entry name" value="FecR"/>
    <property type="match status" value="1"/>
</dbReference>
<dbReference type="Gene3D" id="3.55.50.30">
    <property type="match status" value="1"/>
</dbReference>
<dbReference type="Proteomes" id="UP000317010">
    <property type="component" value="Unassembled WGS sequence"/>
</dbReference>
<sequence>MHKKELEDLLERYNAGNATKAERDLVETWYVEYELELPAVDVPQKEIDRAQNESIKDLLSNLRNSSPALKLWPRYAAAACILAILSLGVIYLKKSKTKNVEIAAIKKVSHDILPGGNKAILTLADGSSIVISGDKKGTLASQNGTVITKTKDGQIRYQNTKGKSTVPGLAYNTAATPRGGKYQLILSDGTKVWLNSASSIKYPVEFAANERRVELTGEAYFEVAHDKHKPFSVVSNGQTVEVLGTHFNINAYADESEVKTTLLAGSVKVSSAGVTSVLKPGDQSQFAKGKISITQVDVDEAVAWKAGYFNFKDDNIETVMRQLARWYDVNVKYEGTIPPKEYSGQISMNLTASQILDILSFNKTHYRIDGKTIVITP</sequence>
<keyword evidence="4" id="KW-1185">Reference proteome</keyword>
<dbReference type="InterPro" id="IPR032508">
    <property type="entry name" value="FecR_C"/>
</dbReference>
<evidence type="ECO:0000313" key="4">
    <source>
        <dbReference type="Proteomes" id="UP000317010"/>
    </source>
</evidence>
<name>A0A562TKM7_9SPHI</name>
<proteinExistence type="predicted"/>
<dbReference type="AlphaFoldDB" id="A0A562TKM7"/>
<evidence type="ECO:0000313" key="3">
    <source>
        <dbReference type="EMBL" id="TWI93923.1"/>
    </source>
</evidence>
<evidence type="ECO:0000259" key="1">
    <source>
        <dbReference type="Pfam" id="PF04773"/>
    </source>
</evidence>
<dbReference type="FunFam" id="2.60.120.1440:FF:000001">
    <property type="entry name" value="Putative anti-sigma factor"/>
    <property type="match status" value="1"/>
</dbReference>
<accession>A0A562TKM7</accession>
<dbReference type="Pfam" id="PF04773">
    <property type="entry name" value="FecR"/>
    <property type="match status" value="1"/>
</dbReference>